<keyword evidence="2" id="KW-1185">Reference proteome</keyword>
<sequence>MSMRYILLLFVAVVSFNVASAKKVKFVSEQAAVGVIQNVSAKYWEKLEIKDNKGVVVKVSQQGSKLIFTETSTFVRPATIGRETFTETKVVTVEVDLAKAAATPTVSTIVFMEQTKNAIHQVLAWDKKALDNSNGYISMYTVPLDYPLLIKNSADLQQMKSAVRYLSTIYLPKSVKRKFSMKVGQ</sequence>
<dbReference type="EMBL" id="PPSL01000003">
    <property type="protein sequence ID" value="PQJ10524.1"/>
    <property type="molecule type" value="Genomic_DNA"/>
</dbReference>
<protein>
    <submittedName>
        <fullName evidence="1">Uncharacterized protein</fullName>
    </submittedName>
</protein>
<name>A0A2S7SUV7_9BACT</name>
<accession>A0A2S7SUV7</accession>
<dbReference type="Proteomes" id="UP000239872">
    <property type="component" value="Unassembled WGS sequence"/>
</dbReference>
<evidence type="ECO:0000313" key="2">
    <source>
        <dbReference type="Proteomes" id="UP000239872"/>
    </source>
</evidence>
<proteinExistence type="predicted"/>
<organism evidence="1 2">
    <name type="scientific">Flavipsychrobacter stenotrophus</name>
    <dbReference type="NCBI Taxonomy" id="2077091"/>
    <lineage>
        <taxon>Bacteria</taxon>
        <taxon>Pseudomonadati</taxon>
        <taxon>Bacteroidota</taxon>
        <taxon>Chitinophagia</taxon>
        <taxon>Chitinophagales</taxon>
        <taxon>Chitinophagaceae</taxon>
        <taxon>Flavipsychrobacter</taxon>
    </lineage>
</organism>
<comment type="caution">
    <text evidence="1">The sequence shown here is derived from an EMBL/GenBank/DDBJ whole genome shotgun (WGS) entry which is preliminary data.</text>
</comment>
<reference evidence="1 2" key="1">
    <citation type="submission" date="2018-01" db="EMBL/GenBank/DDBJ databases">
        <title>A novel member of the phylum Bacteroidetes isolated from glacier ice.</title>
        <authorList>
            <person name="Liu Q."/>
            <person name="Xin Y.-H."/>
        </authorList>
    </citation>
    <scope>NUCLEOTIDE SEQUENCE [LARGE SCALE GENOMIC DNA]</scope>
    <source>
        <strain evidence="1 2">RB1R16</strain>
    </source>
</reference>
<gene>
    <name evidence="1" type="ORF">CJD36_011150</name>
</gene>
<evidence type="ECO:0000313" key="1">
    <source>
        <dbReference type="EMBL" id="PQJ10524.1"/>
    </source>
</evidence>
<dbReference type="AlphaFoldDB" id="A0A2S7SUV7"/>